<dbReference type="Proteomes" id="UP000525027">
    <property type="component" value="Unassembled WGS sequence"/>
</dbReference>
<keyword evidence="1" id="KW-0472">Membrane</keyword>
<dbReference type="EMBL" id="DURU01000020">
    <property type="protein sequence ID" value="HHZ03699.1"/>
    <property type="molecule type" value="Genomic_DNA"/>
</dbReference>
<protein>
    <submittedName>
        <fullName evidence="2">Uncharacterized protein</fullName>
    </submittedName>
</protein>
<organism evidence="2 3">
    <name type="scientific">Acetomicrobium hydrogeniformans</name>
    <dbReference type="NCBI Taxonomy" id="649746"/>
    <lineage>
        <taxon>Bacteria</taxon>
        <taxon>Thermotogati</taxon>
        <taxon>Synergistota</taxon>
        <taxon>Synergistia</taxon>
        <taxon>Synergistales</taxon>
        <taxon>Acetomicrobiaceae</taxon>
        <taxon>Acetomicrobium</taxon>
    </lineage>
</organism>
<evidence type="ECO:0000256" key="1">
    <source>
        <dbReference type="SAM" id="Phobius"/>
    </source>
</evidence>
<gene>
    <name evidence="2" type="ORF">GX397_01190</name>
</gene>
<sequence>MKVTEWYVKGLLAYMLGLKEKEIEELIDRYLQEVGEEDPRSLFVYLMKECKDYMAIWASMSFSNQITILAAAIVGPDSQVIWTSQTALPYSAKDITLEKWSTIANILSKGAGALPSSVNEAEFIAAQHASQQLRKVWPEVASDAYNVFLQSNENASVSESFLPKEKLIEYEKKIREATGRTIPVISFKIAKLSLPELREKSVNLTSLDYAITRYLNCVTKNVDETGSYAVDASSGENASLLEIDPVIDAVNGTPLSELRPGDVIFLVKDESEALGQIFMVRLLKDGQYEIHGILEDDDREDYFRFIAPGDIKVKTPQSIAKVGLDLRLILALIFVVILFVALLFLPF</sequence>
<reference evidence="2 3" key="1">
    <citation type="journal article" date="2020" name="Biotechnol. Biofuels">
        <title>New insights from the biogas microbiome by comprehensive genome-resolved metagenomics of nearly 1600 species originating from multiple anaerobic digesters.</title>
        <authorList>
            <person name="Campanaro S."/>
            <person name="Treu L."/>
            <person name="Rodriguez-R L.M."/>
            <person name="Kovalovszki A."/>
            <person name="Ziels R.M."/>
            <person name="Maus I."/>
            <person name="Zhu X."/>
            <person name="Kougias P.G."/>
            <person name="Basile A."/>
            <person name="Luo G."/>
            <person name="Schluter A."/>
            <person name="Konstantinidis K.T."/>
            <person name="Angelidaki I."/>
        </authorList>
    </citation>
    <scope>NUCLEOTIDE SEQUENCE [LARGE SCALE GENOMIC DNA]</scope>
    <source>
        <strain evidence="2">AS25fmACSIPFO_94</strain>
    </source>
</reference>
<proteinExistence type="predicted"/>
<evidence type="ECO:0000313" key="3">
    <source>
        <dbReference type="Proteomes" id="UP000525027"/>
    </source>
</evidence>
<accession>A0A7V6ZCY6</accession>
<dbReference type="AlphaFoldDB" id="A0A7V6ZCY6"/>
<name>A0A7V6ZCY6_9BACT</name>
<keyword evidence="1" id="KW-1133">Transmembrane helix</keyword>
<keyword evidence="1" id="KW-0812">Transmembrane</keyword>
<comment type="caution">
    <text evidence="2">The sequence shown here is derived from an EMBL/GenBank/DDBJ whole genome shotgun (WGS) entry which is preliminary data.</text>
</comment>
<evidence type="ECO:0000313" key="2">
    <source>
        <dbReference type="EMBL" id="HHZ03699.1"/>
    </source>
</evidence>
<feature type="transmembrane region" description="Helical" evidence="1">
    <location>
        <begin position="326"/>
        <end position="345"/>
    </location>
</feature>